<organism evidence="1 2">
    <name type="scientific">Bradymonas sediminis</name>
    <dbReference type="NCBI Taxonomy" id="1548548"/>
    <lineage>
        <taxon>Bacteria</taxon>
        <taxon>Deltaproteobacteria</taxon>
        <taxon>Bradymonadales</taxon>
        <taxon>Bradymonadaceae</taxon>
        <taxon>Bradymonas</taxon>
    </lineage>
</organism>
<protein>
    <submittedName>
        <fullName evidence="1">Uncharacterized protein</fullName>
    </submittedName>
</protein>
<dbReference type="KEGG" id="bsed:DN745_13680"/>
<name>A0A2Z4FMW2_9DELT</name>
<keyword evidence="2" id="KW-1185">Reference proteome</keyword>
<evidence type="ECO:0000313" key="1">
    <source>
        <dbReference type="EMBL" id="AWV90321.1"/>
    </source>
</evidence>
<dbReference type="Proteomes" id="UP000249799">
    <property type="component" value="Chromosome"/>
</dbReference>
<dbReference type="AlphaFoldDB" id="A0A2Z4FMW2"/>
<evidence type="ECO:0000313" key="2">
    <source>
        <dbReference type="Proteomes" id="UP000249799"/>
    </source>
</evidence>
<sequence>MQPASIAYSPLSGRENPLAKLRNPALTTYELVHKLEKTSKSRWRVRRRVELIEQIAACDEALILPQLVGTLFERPAVVRAAIQAVNELVGGVPANQPQNRRD</sequence>
<reference evidence="1 2" key="1">
    <citation type="submission" date="2018-06" db="EMBL/GenBank/DDBJ databases">
        <title>Lujinxingia sediminis gen. nov. sp. nov., a new facultative anaerobic member of the class Deltaproteobacteria, and proposal of Lujinxingaceae fam. nov.</title>
        <authorList>
            <person name="Guo L.-Y."/>
            <person name="Li C.-M."/>
            <person name="Wang S."/>
            <person name="Du Z.-J."/>
        </authorList>
    </citation>
    <scope>NUCLEOTIDE SEQUENCE [LARGE SCALE GENOMIC DNA]</scope>
    <source>
        <strain evidence="1 2">FA350</strain>
    </source>
</reference>
<accession>A0A2Z4FMW2</accession>
<dbReference type="EMBL" id="CP030032">
    <property type="protein sequence ID" value="AWV90321.1"/>
    <property type="molecule type" value="Genomic_DNA"/>
</dbReference>
<gene>
    <name evidence="1" type="ORF">DN745_13680</name>
</gene>
<proteinExistence type="predicted"/>